<keyword evidence="2" id="KW-0560">Oxidoreductase</keyword>
<sequence>MAKVTYSMGVSLDGYIKDADGNFDWTAPDEELHRYYNEQTRELQGFLFGRRVYEVMEPYWPEAAKDETLGEVEAEFARIYVGIPRFVFSDTLQEVPDGVKLVRRAEAVAEVTRLKEADGRPLGIAGAGLAASLFDLIDEFELRVHPVLVGGGTPYFPALRDQADLRLVGSRTLSGLVLLRYERAEVGS</sequence>
<proteinExistence type="predicted"/>
<name>A0A6J4SVE0_9ACTN</name>
<dbReference type="EC" id="1.5.1.3" evidence="2"/>
<dbReference type="EMBL" id="CADCVQ010000095">
    <property type="protein sequence ID" value="CAA9506189.1"/>
    <property type="molecule type" value="Genomic_DNA"/>
</dbReference>
<dbReference type="Pfam" id="PF01872">
    <property type="entry name" value="RibD_C"/>
    <property type="match status" value="1"/>
</dbReference>
<dbReference type="InterPro" id="IPR050765">
    <property type="entry name" value="Riboflavin_Biosynth_HTPR"/>
</dbReference>
<organism evidence="2">
    <name type="scientific">uncultured Solirubrobacteraceae bacterium</name>
    <dbReference type="NCBI Taxonomy" id="1162706"/>
    <lineage>
        <taxon>Bacteria</taxon>
        <taxon>Bacillati</taxon>
        <taxon>Actinomycetota</taxon>
        <taxon>Thermoleophilia</taxon>
        <taxon>Solirubrobacterales</taxon>
        <taxon>Solirubrobacteraceae</taxon>
        <taxon>environmental samples</taxon>
    </lineage>
</organism>
<dbReference type="GO" id="GO:0008703">
    <property type="term" value="F:5-amino-6-(5-phosphoribosylamino)uracil reductase activity"/>
    <property type="evidence" value="ECO:0007669"/>
    <property type="project" value="InterPro"/>
</dbReference>
<gene>
    <name evidence="2" type="ORF">AVDCRST_MAG67-2445</name>
</gene>
<dbReference type="InterPro" id="IPR024072">
    <property type="entry name" value="DHFR-like_dom_sf"/>
</dbReference>
<reference evidence="2" key="1">
    <citation type="submission" date="2020-02" db="EMBL/GenBank/DDBJ databases">
        <authorList>
            <person name="Meier V. D."/>
        </authorList>
    </citation>
    <scope>NUCLEOTIDE SEQUENCE</scope>
    <source>
        <strain evidence="2">AVDCRST_MAG67</strain>
    </source>
</reference>
<dbReference type="AlphaFoldDB" id="A0A6J4SVE0"/>
<accession>A0A6J4SVE0</accession>
<dbReference type="Gene3D" id="3.40.430.10">
    <property type="entry name" value="Dihydrofolate Reductase, subunit A"/>
    <property type="match status" value="1"/>
</dbReference>
<feature type="domain" description="Bacterial bifunctional deaminase-reductase C-terminal" evidence="1">
    <location>
        <begin position="3"/>
        <end position="175"/>
    </location>
</feature>
<dbReference type="GO" id="GO:0004146">
    <property type="term" value="F:dihydrofolate reductase activity"/>
    <property type="evidence" value="ECO:0007669"/>
    <property type="project" value="UniProtKB-EC"/>
</dbReference>
<dbReference type="SUPFAM" id="SSF53597">
    <property type="entry name" value="Dihydrofolate reductase-like"/>
    <property type="match status" value="1"/>
</dbReference>
<protein>
    <submittedName>
        <fullName evidence="2">Dihydrofolate reductase</fullName>
        <ecNumber evidence="2">1.5.1.3</ecNumber>
    </submittedName>
</protein>
<evidence type="ECO:0000259" key="1">
    <source>
        <dbReference type="Pfam" id="PF01872"/>
    </source>
</evidence>
<dbReference type="InterPro" id="IPR002734">
    <property type="entry name" value="RibDG_C"/>
</dbReference>
<evidence type="ECO:0000313" key="2">
    <source>
        <dbReference type="EMBL" id="CAA9506189.1"/>
    </source>
</evidence>
<dbReference type="PANTHER" id="PTHR38011:SF11">
    <property type="entry name" value="2,5-DIAMINO-6-RIBOSYLAMINO-4(3H)-PYRIMIDINONE 5'-PHOSPHATE REDUCTASE"/>
    <property type="match status" value="1"/>
</dbReference>
<dbReference type="GO" id="GO:0009231">
    <property type="term" value="P:riboflavin biosynthetic process"/>
    <property type="evidence" value="ECO:0007669"/>
    <property type="project" value="InterPro"/>
</dbReference>
<dbReference type="PANTHER" id="PTHR38011">
    <property type="entry name" value="DIHYDROFOLATE REDUCTASE FAMILY PROTEIN (AFU_ORTHOLOGUE AFUA_8G06820)"/>
    <property type="match status" value="1"/>
</dbReference>